<name>A0A8S2SV70_9BILA</name>
<accession>A0A8S2SV70</accession>
<dbReference type="Proteomes" id="UP000677228">
    <property type="component" value="Unassembled WGS sequence"/>
</dbReference>
<evidence type="ECO:0000313" key="3">
    <source>
        <dbReference type="Proteomes" id="UP000682733"/>
    </source>
</evidence>
<dbReference type="EMBL" id="CAJNOK010027566">
    <property type="protein sequence ID" value="CAF1422249.1"/>
    <property type="molecule type" value="Genomic_DNA"/>
</dbReference>
<evidence type="ECO:0000313" key="1">
    <source>
        <dbReference type="EMBL" id="CAF1422249.1"/>
    </source>
</evidence>
<evidence type="ECO:0000313" key="2">
    <source>
        <dbReference type="EMBL" id="CAF4222653.1"/>
    </source>
</evidence>
<proteinExistence type="predicted"/>
<gene>
    <name evidence="1" type="ORF">OVA965_LOCUS33735</name>
    <name evidence="2" type="ORF">TMI583_LOCUS34633</name>
</gene>
<reference evidence="2" key="1">
    <citation type="submission" date="2021-02" db="EMBL/GenBank/DDBJ databases">
        <authorList>
            <person name="Nowell W R."/>
        </authorList>
    </citation>
    <scope>NUCLEOTIDE SEQUENCE</scope>
</reference>
<dbReference type="EMBL" id="CAJOBA010049329">
    <property type="protein sequence ID" value="CAF4222653.1"/>
    <property type="molecule type" value="Genomic_DNA"/>
</dbReference>
<feature type="non-terminal residue" evidence="2">
    <location>
        <position position="1"/>
    </location>
</feature>
<protein>
    <submittedName>
        <fullName evidence="2">Uncharacterized protein</fullName>
    </submittedName>
</protein>
<sequence>MEKADISVSFWGAMRSANFGPQVFCEDPLDGPTYIQVISNVLSLFIKATFCSQSDGWFLLLFTIMGAGSSVHLKCSQCHMTSFGHCDHCHYRYCQQHFHGHVQTCPGAQRYSRATLRCIPECLFCNNDAT</sequence>
<organism evidence="2 3">
    <name type="scientific">Didymodactylos carnosus</name>
    <dbReference type="NCBI Taxonomy" id="1234261"/>
    <lineage>
        <taxon>Eukaryota</taxon>
        <taxon>Metazoa</taxon>
        <taxon>Spiralia</taxon>
        <taxon>Gnathifera</taxon>
        <taxon>Rotifera</taxon>
        <taxon>Eurotatoria</taxon>
        <taxon>Bdelloidea</taxon>
        <taxon>Philodinida</taxon>
        <taxon>Philodinidae</taxon>
        <taxon>Didymodactylos</taxon>
    </lineage>
</organism>
<comment type="caution">
    <text evidence="2">The sequence shown here is derived from an EMBL/GenBank/DDBJ whole genome shotgun (WGS) entry which is preliminary data.</text>
</comment>
<dbReference type="Proteomes" id="UP000682733">
    <property type="component" value="Unassembled WGS sequence"/>
</dbReference>
<dbReference type="AlphaFoldDB" id="A0A8S2SV70"/>